<accession>A0ABS7VRL9</accession>
<keyword evidence="2" id="KW-0812">Transmembrane</keyword>
<feature type="signal peptide" evidence="3">
    <location>
        <begin position="1"/>
        <end position="24"/>
    </location>
</feature>
<dbReference type="RefSeq" id="WP_224314130.1">
    <property type="nucleotide sequence ID" value="NZ_JAIRBM010000010.1"/>
</dbReference>
<feature type="chain" id="PRO_5046622959" evidence="3">
    <location>
        <begin position="25"/>
        <end position="89"/>
    </location>
</feature>
<keyword evidence="5" id="KW-1185">Reference proteome</keyword>
<dbReference type="Proteomes" id="UP000704176">
    <property type="component" value="Unassembled WGS sequence"/>
</dbReference>
<gene>
    <name evidence="4" type="ORF">K9B37_15035</name>
</gene>
<keyword evidence="2" id="KW-1133">Transmembrane helix</keyword>
<evidence type="ECO:0000256" key="2">
    <source>
        <dbReference type="SAM" id="Phobius"/>
    </source>
</evidence>
<feature type="transmembrane region" description="Helical" evidence="2">
    <location>
        <begin position="56"/>
        <end position="73"/>
    </location>
</feature>
<proteinExistence type="predicted"/>
<feature type="region of interest" description="Disordered" evidence="1">
    <location>
        <begin position="22"/>
        <end position="54"/>
    </location>
</feature>
<protein>
    <submittedName>
        <fullName evidence="4">Uncharacterized protein</fullName>
    </submittedName>
</protein>
<evidence type="ECO:0000256" key="1">
    <source>
        <dbReference type="SAM" id="MobiDB-lite"/>
    </source>
</evidence>
<evidence type="ECO:0000313" key="4">
    <source>
        <dbReference type="EMBL" id="MBZ6077592.1"/>
    </source>
</evidence>
<keyword evidence="3" id="KW-0732">Signal</keyword>
<reference evidence="4 5" key="1">
    <citation type="submission" date="2021-09" db="EMBL/GenBank/DDBJ databases">
        <title>The complete genome sequence of a new microorganism.</title>
        <authorList>
            <person name="Zi Z."/>
        </authorList>
    </citation>
    <scope>NUCLEOTIDE SEQUENCE [LARGE SCALE GENOMIC DNA]</scope>
    <source>
        <strain evidence="4 5">WGZ8</strain>
    </source>
</reference>
<evidence type="ECO:0000256" key="3">
    <source>
        <dbReference type="SAM" id="SignalP"/>
    </source>
</evidence>
<organism evidence="4 5">
    <name type="scientific">Microvirga puerhi</name>
    <dbReference type="NCBI Taxonomy" id="2876078"/>
    <lineage>
        <taxon>Bacteria</taxon>
        <taxon>Pseudomonadati</taxon>
        <taxon>Pseudomonadota</taxon>
        <taxon>Alphaproteobacteria</taxon>
        <taxon>Hyphomicrobiales</taxon>
        <taxon>Methylobacteriaceae</taxon>
        <taxon>Microvirga</taxon>
    </lineage>
</organism>
<evidence type="ECO:0000313" key="5">
    <source>
        <dbReference type="Proteomes" id="UP000704176"/>
    </source>
</evidence>
<comment type="caution">
    <text evidence="4">The sequence shown here is derived from an EMBL/GenBank/DDBJ whole genome shotgun (WGS) entry which is preliminary data.</text>
</comment>
<feature type="compositionally biased region" description="Low complexity" evidence="1">
    <location>
        <begin position="42"/>
        <end position="54"/>
    </location>
</feature>
<dbReference type="EMBL" id="JAIRBM010000010">
    <property type="protein sequence ID" value="MBZ6077592.1"/>
    <property type="molecule type" value="Genomic_DNA"/>
</dbReference>
<keyword evidence="2" id="KW-0472">Membrane</keyword>
<name>A0ABS7VRL9_9HYPH</name>
<sequence>MHIVRKTLMAATIACAMGSLTAMAAPGGNPGPPPWAGGPGGNPNAPGQNKGAPGPLAGAGLPFLLLAGGYALVRRYRARSRSAGMQQDE</sequence>